<name>A0A3B0UDA8_9ZZZZ</name>
<dbReference type="Gene3D" id="3.100.10.10">
    <property type="match status" value="1"/>
</dbReference>
<feature type="domain" description="Large ribosomal subunit protein uL15/eL18" evidence="5">
    <location>
        <begin position="76"/>
        <end position="150"/>
    </location>
</feature>
<dbReference type="NCBIfam" id="TIGR01071">
    <property type="entry name" value="rplO_bact"/>
    <property type="match status" value="1"/>
</dbReference>
<evidence type="ECO:0000256" key="1">
    <source>
        <dbReference type="ARBA" id="ARBA00007320"/>
    </source>
</evidence>
<sequence length="168" mass="17641">MRLNELKDIAGANKARTRVGRGIGSGTGKTAGRGVKGQKSRSGVAIKGFEGGQMPLHMRMPKRGFNNPFAKKFNAVRLDRIQDAIDAGRLDAKGVIDAAALVGAKVIRRAKDGVRLVNGSGEFKAKKVTFNVAHASGGALKAIEANGGKVDVIVVEKFVGKKYSPSDA</sequence>
<evidence type="ECO:0000256" key="3">
    <source>
        <dbReference type="ARBA" id="ARBA00023274"/>
    </source>
</evidence>
<dbReference type="PANTHER" id="PTHR12934:SF11">
    <property type="entry name" value="LARGE RIBOSOMAL SUBUNIT PROTEIN UL15M"/>
    <property type="match status" value="1"/>
</dbReference>
<dbReference type="Pfam" id="PF00828">
    <property type="entry name" value="Ribosomal_L27A"/>
    <property type="match status" value="1"/>
</dbReference>
<proteinExistence type="inferred from homology"/>
<accession>A0A3B0UDA8</accession>
<dbReference type="PANTHER" id="PTHR12934">
    <property type="entry name" value="50S RIBOSOMAL PROTEIN L15"/>
    <property type="match status" value="1"/>
</dbReference>
<evidence type="ECO:0000256" key="4">
    <source>
        <dbReference type="SAM" id="MobiDB-lite"/>
    </source>
</evidence>
<keyword evidence="2 6" id="KW-0689">Ribosomal protein</keyword>
<dbReference type="InterPro" id="IPR036227">
    <property type="entry name" value="Ribosomal_uL15/eL18_sf"/>
</dbReference>
<dbReference type="HAMAP" id="MF_01341">
    <property type="entry name" value="Ribosomal_uL15"/>
    <property type="match status" value="1"/>
</dbReference>
<gene>
    <name evidence="6" type="ORF">MNBD_ALPHA11-21</name>
</gene>
<dbReference type="InterPro" id="IPR005749">
    <property type="entry name" value="Ribosomal_uL15_bac-type"/>
</dbReference>
<feature type="region of interest" description="Disordered" evidence="4">
    <location>
        <begin position="17"/>
        <end position="39"/>
    </location>
</feature>
<dbReference type="InterPro" id="IPR030878">
    <property type="entry name" value="Ribosomal_uL15"/>
</dbReference>
<feature type="compositionally biased region" description="Gly residues" evidence="4">
    <location>
        <begin position="21"/>
        <end position="35"/>
    </location>
</feature>
<evidence type="ECO:0000259" key="5">
    <source>
        <dbReference type="Pfam" id="PF00828"/>
    </source>
</evidence>
<dbReference type="InterPro" id="IPR021131">
    <property type="entry name" value="Ribosomal_uL15/eL18"/>
</dbReference>
<dbReference type="EMBL" id="UOEQ01000421">
    <property type="protein sequence ID" value="VAW22519.1"/>
    <property type="molecule type" value="Genomic_DNA"/>
</dbReference>
<dbReference type="SUPFAM" id="SSF52080">
    <property type="entry name" value="Ribosomal proteins L15p and L18e"/>
    <property type="match status" value="1"/>
</dbReference>
<evidence type="ECO:0000256" key="2">
    <source>
        <dbReference type="ARBA" id="ARBA00022980"/>
    </source>
</evidence>
<keyword evidence="3" id="KW-0687">Ribonucleoprotein</keyword>
<dbReference type="GO" id="GO:0003735">
    <property type="term" value="F:structural constituent of ribosome"/>
    <property type="evidence" value="ECO:0007669"/>
    <property type="project" value="InterPro"/>
</dbReference>
<dbReference type="GO" id="GO:0022625">
    <property type="term" value="C:cytosolic large ribosomal subunit"/>
    <property type="evidence" value="ECO:0007669"/>
    <property type="project" value="TreeGrafter"/>
</dbReference>
<dbReference type="AlphaFoldDB" id="A0A3B0UDA8"/>
<protein>
    <submittedName>
        <fullName evidence="6">LSU ribosomal protein L15p (L27Ae)</fullName>
    </submittedName>
</protein>
<comment type="similarity">
    <text evidence="1">Belongs to the universal ribosomal protein uL15 family.</text>
</comment>
<dbReference type="GO" id="GO:0006412">
    <property type="term" value="P:translation"/>
    <property type="evidence" value="ECO:0007669"/>
    <property type="project" value="InterPro"/>
</dbReference>
<organism evidence="6">
    <name type="scientific">hydrothermal vent metagenome</name>
    <dbReference type="NCBI Taxonomy" id="652676"/>
    <lineage>
        <taxon>unclassified sequences</taxon>
        <taxon>metagenomes</taxon>
        <taxon>ecological metagenomes</taxon>
    </lineage>
</organism>
<reference evidence="6" key="1">
    <citation type="submission" date="2018-06" db="EMBL/GenBank/DDBJ databases">
        <authorList>
            <person name="Zhirakovskaya E."/>
        </authorList>
    </citation>
    <scope>NUCLEOTIDE SEQUENCE</scope>
</reference>
<evidence type="ECO:0000313" key="6">
    <source>
        <dbReference type="EMBL" id="VAW22519.1"/>
    </source>
</evidence>